<keyword evidence="9" id="KW-1133">Transmembrane helix</keyword>
<name>A0ABS0SIH1_9HYPH</name>
<dbReference type="PROSITE" id="PS50109">
    <property type="entry name" value="HIS_KIN"/>
    <property type="match status" value="1"/>
</dbReference>
<organism evidence="12 13">
    <name type="scientific">Aquamicrobium zhengzhouense</name>
    <dbReference type="NCBI Taxonomy" id="2781738"/>
    <lineage>
        <taxon>Bacteria</taxon>
        <taxon>Pseudomonadati</taxon>
        <taxon>Pseudomonadota</taxon>
        <taxon>Alphaproteobacteria</taxon>
        <taxon>Hyphomicrobiales</taxon>
        <taxon>Phyllobacteriaceae</taxon>
        <taxon>Aquamicrobium</taxon>
    </lineage>
</organism>
<keyword evidence="8" id="KW-0067">ATP-binding</keyword>
<comment type="subcellular location">
    <subcellularLocation>
        <location evidence="2">Membrane</location>
    </subcellularLocation>
</comment>
<comment type="catalytic activity">
    <reaction evidence="1">
        <text>ATP + protein L-histidine = ADP + protein N-phospho-L-histidine.</text>
        <dbReference type="EC" id="2.7.13.3"/>
    </reaction>
</comment>
<dbReference type="InterPro" id="IPR003594">
    <property type="entry name" value="HATPase_dom"/>
</dbReference>
<evidence type="ECO:0000256" key="2">
    <source>
        <dbReference type="ARBA" id="ARBA00004370"/>
    </source>
</evidence>
<dbReference type="InterPro" id="IPR050980">
    <property type="entry name" value="2C_sensor_his_kinase"/>
</dbReference>
<feature type="domain" description="HAMP" evidence="11">
    <location>
        <begin position="163"/>
        <end position="218"/>
    </location>
</feature>
<dbReference type="PRINTS" id="PR00344">
    <property type="entry name" value="BCTRLSENSOR"/>
</dbReference>
<dbReference type="GO" id="GO:0016301">
    <property type="term" value="F:kinase activity"/>
    <property type="evidence" value="ECO:0007669"/>
    <property type="project" value="UniProtKB-KW"/>
</dbReference>
<dbReference type="SUPFAM" id="SSF55874">
    <property type="entry name" value="ATPase domain of HSP90 chaperone/DNA topoisomerase II/histidine kinase"/>
    <property type="match status" value="1"/>
</dbReference>
<evidence type="ECO:0000259" key="10">
    <source>
        <dbReference type="PROSITE" id="PS50109"/>
    </source>
</evidence>
<dbReference type="EMBL" id="JADGMQ010000020">
    <property type="protein sequence ID" value="MBI1622689.1"/>
    <property type="molecule type" value="Genomic_DNA"/>
</dbReference>
<dbReference type="Gene3D" id="6.10.340.10">
    <property type="match status" value="1"/>
</dbReference>
<keyword evidence="9" id="KW-0472">Membrane</keyword>
<comment type="caution">
    <text evidence="12">The sequence shown here is derived from an EMBL/GenBank/DDBJ whole genome shotgun (WGS) entry which is preliminary data.</text>
</comment>
<keyword evidence="4" id="KW-0597">Phosphoprotein</keyword>
<accession>A0ABS0SIH1</accession>
<proteinExistence type="predicted"/>
<evidence type="ECO:0000256" key="1">
    <source>
        <dbReference type="ARBA" id="ARBA00000085"/>
    </source>
</evidence>
<evidence type="ECO:0000256" key="4">
    <source>
        <dbReference type="ARBA" id="ARBA00022553"/>
    </source>
</evidence>
<dbReference type="Pfam" id="PF02518">
    <property type="entry name" value="HATPase_c"/>
    <property type="match status" value="1"/>
</dbReference>
<dbReference type="InterPro" id="IPR005467">
    <property type="entry name" value="His_kinase_dom"/>
</dbReference>
<evidence type="ECO:0000313" key="12">
    <source>
        <dbReference type="EMBL" id="MBI1622689.1"/>
    </source>
</evidence>
<evidence type="ECO:0000313" key="13">
    <source>
        <dbReference type="Proteomes" id="UP000601789"/>
    </source>
</evidence>
<evidence type="ECO:0000256" key="6">
    <source>
        <dbReference type="ARBA" id="ARBA00022741"/>
    </source>
</evidence>
<dbReference type="Proteomes" id="UP000601789">
    <property type="component" value="Unassembled WGS sequence"/>
</dbReference>
<dbReference type="PANTHER" id="PTHR44936:SF10">
    <property type="entry name" value="SENSOR PROTEIN RSTB"/>
    <property type="match status" value="1"/>
</dbReference>
<dbReference type="PROSITE" id="PS50885">
    <property type="entry name" value="HAMP"/>
    <property type="match status" value="1"/>
</dbReference>
<dbReference type="EC" id="2.7.13.3" evidence="3"/>
<keyword evidence="13" id="KW-1185">Reference proteome</keyword>
<protein>
    <recommendedName>
        <fullName evidence="3">histidine kinase</fullName>
        <ecNumber evidence="3">2.7.13.3</ecNumber>
    </recommendedName>
</protein>
<sequence>MLAEIFIFVPSVSNYRVRWLEDRLATAAAVGIVLMESEPGSLSREVQDDVLIALGAKAVAVRDEGSSKLLVVTEVPPQVDVHIDLAHLSTPQALQRGLDTLLFGGDRVLRVFGPVGGSDKEFELLIGEAELRKGMLLHARNVAVVSLMIPLVTAMLVFWAINRMMIRPIRKMTRSMLDFARSPDDPLHIIRPSLRDDEIGVAERELASMQAQLQRTLAEQNHLANLGLAVSKINHDMRNTLAAAQLISDRLTTIKDPVAQNLVPRLLRAIDRAVSYTEGVLSYGRTQEAPPRRRKLRLRQVVEEVHEFLGLDIGTDIELVNNVAAEFEIDADSEQLFRILSNLSRNAVQAMLADRDSAIIKRLSISAERTGSVCRILVEDTGPGLPPKARENLFLPFIGSARSGGTGLGLAIAQELARLHGGAIDLVESRGGRTLFAVSIPDQSAELDPARAALRRGA</sequence>
<evidence type="ECO:0000259" key="11">
    <source>
        <dbReference type="PROSITE" id="PS50885"/>
    </source>
</evidence>
<evidence type="ECO:0000256" key="5">
    <source>
        <dbReference type="ARBA" id="ARBA00022679"/>
    </source>
</evidence>
<dbReference type="SMART" id="SM00387">
    <property type="entry name" value="HATPase_c"/>
    <property type="match status" value="1"/>
</dbReference>
<dbReference type="InterPro" id="IPR003660">
    <property type="entry name" value="HAMP_dom"/>
</dbReference>
<keyword evidence="9" id="KW-0812">Transmembrane</keyword>
<keyword evidence="7 12" id="KW-0418">Kinase</keyword>
<dbReference type="InterPro" id="IPR004358">
    <property type="entry name" value="Sig_transdc_His_kin-like_C"/>
</dbReference>
<dbReference type="Gene3D" id="3.30.565.10">
    <property type="entry name" value="Histidine kinase-like ATPase, C-terminal domain"/>
    <property type="match status" value="1"/>
</dbReference>
<evidence type="ECO:0000256" key="9">
    <source>
        <dbReference type="SAM" id="Phobius"/>
    </source>
</evidence>
<dbReference type="InterPro" id="IPR036890">
    <property type="entry name" value="HATPase_C_sf"/>
</dbReference>
<evidence type="ECO:0000256" key="8">
    <source>
        <dbReference type="ARBA" id="ARBA00022840"/>
    </source>
</evidence>
<reference evidence="12 13" key="1">
    <citation type="submission" date="2020-10" db="EMBL/GenBank/DDBJ databases">
        <title>Aquamicrobium zhengzhouensis sp. nov., a exopolysaccharide producing bacterium isolated from farmland soil.</title>
        <authorList>
            <person name="Wang X."/>
        </authorList>
    </citation>
    <scope>NUCLEOTIDE SEQUENCE [LARGE SCALE GENOMIC DNA]</scope>
    <source>
        <strain evidence="13">cd-1</strain>
    </source>
</reference>
<keyword evidence="6" id="KW-0547">Nucleotide-binding</keyword>
<feature type="transmembrane region" description="Helical" evidence="9">
    <location>
        <begin position="142"/>
        <end position="161"/>
    </location>
</feature>
<evidence type="ECO:0000256" key="7">
    <source>
        <dbReference type="ARBA" id="ARBA00022777"/>
    </source>
</evidence>
<keyword evidence="5" id="KW-0808">Transferase</keyword>
<feature type="domain" description="Histidine kinase" evidence="10">
    <location>
        <begin position="232"/>
        <end position="444"/>
    </location>
</feature>
<dbReference type="PANTHER" id="PTHR44936">
    <property type="entry name" value="SENSOR PROTEIN CREC"/>
    <property type="match status" value="1"/>
</dbReference>
<evidence type="ECO:0000256" key="3">
    <source>
        <dbReference type="ARBA" id="ARBA00012438"/>
    </source>
</evidence>
<gene>
    <name evidence="12" type="ORF">IOD40_18695</name>
</gene>